<dbReference type="EMBL" id="JAIWYP010000014">
    <property type="protein sequence ID" value="KAH3712157.1"/>
    <property type="molecule type" value="Genomic_DNA"/>
</dbReference>
<dbReference type="Proteomes" id="UP000828390">
    <property type="component" value="Unassembled WGS sequence"/>
</dbReference>
<name>A0A9D4BWJ6_DREPO</name>
<sequence>MENRYGILTATIQMLKQDSPKTDDNNDSLKKLIEEEAKLKIESDIINDQLQKLATVTDPLSETNQSRHFYEGMSRGDFDEGMSSGHVYFDEGISRGNLMHTNIRSATSYNRADAFESDNYPTLKKISTEFPIVAEAISKKDRLDNDVVFPITIA</sequence>
<evidence type="ECO:0000313" key="1">
    <source>
        <dbReference type="EMBL" id="KAH3712157.1"/>
    </source>
</evidence>
<reference evidence="1" key="1">
    <citation type="journal article" date="2019" name="bioRxiv">
        <title>The Genome of the Zebra Mussel, Dreissena polymorpha: A Resource for Invasive Species Research.</title>
        <authorList>
            <person name="McCartney M.A."/>
            <person name="Auch B."/>
            <person name="Kono T."/>
            <person name="Mallez S."/>
            <person name="Zhang Y."/>
            <person name="Obille A."/>
            <person name="Becker A."/>
            <person name="Abrahante J.E."/>
            <person name="Garbe J."/>
            <person name="Badalamenti J.P."/>
            <person name="Herman A."/>
            <person name="Mangelson H."/>
            <person name="Liachko I."/>
            <person name="Sullivan S."/>
            <person name="Sone E.D."/>
            <person name="Koren S."/>
            <person name="Silverstein K.A.T."/>
            <person name="Beckman K.B."/>
            <person name="Gohl D.M."/>
        </authorList>
    </citation>
    <scope>NUCLEOTIDE SEQUENCE</scope>
    <source>
        <strain evidence="1">Duluth1</strain>
        <tissue evidence="1">Whole animal</tissue>
    </source>
</reference>
<accession>A0A9D4BWJ6</accession>
<evidence type="ECO:0000313" key="2">
    <source>
        <dbReference type="Proteomes" id="UP000828390"/>
    </source>
</evidence>
<reference evidence="1" key="2">
    <citation type="submission" date="2020-11" db="EMBL/GenBank/DDBJ databases">
        <authorList>
            <person name="McCartney M.A."/>
            <person name="Auch B."/>
            <person name="Kono T."/>
            <person name="Mallez S."/>
            <person name="Becker A."/>
            <person name="Gohl D.M."/>
            <person name="Silverstein K.A.T."/>
            <person name="Koren S."/>
            <person name="Bechman K.B."/>
            <person name="Herman A."/>
            <person name="Abrahante J.E."/>
            <person name="Garbe J."/>
        </authorList>
    </citation>
    <scope>NUCLEOTIDE SEQUENCE</scope>
    <source>
        <strain evidence="1">Duluth1</strain>
        <tissue evidence="1">Whole animal</tissue>
    </source>
</reference>
<gene>
    <name evidence="1" type="ORF">DPMN_071836</name>
</gene>
<organism evidence="1 2">
    <name type="scientific">Dreissena polymorpha</name>
    <name type="common">Zebra mussel</name>
    <name type="synonym">Mytilus polymorpha</name>
    <dbReference type="NCBI Taxonomy" id="45954"/>
    <lineage>
        <taxon>Eukaryota</taxon>
        <taxon>Metazoa</taxon>
        <taxon>Spiralia</taxon>
        <taxon>Lophotrochozoa</taxon>
        <taxon>Mollusca</taxon>
        <taxon>Bivalvia</taxon>
        <taxon>Autobranchia</taxon>
        <taxon>Heteroconchia</taxon>
        <taxon>Euheterodonta</taxon>
        <taxon>Imparidentia</taxon>
        <taxon>Neoheterodontei</taxon>
        <taxon>Myida</taxon>
        <taxon>Dreissenoidea</taxon>
        <taxon>Dreissenidae</taxon>
        <taxon>Dreissena</taxon>
    </lineage>
</organism>
<protein>
    <submittedName>
        <fullName evidence="1">Uncharacterized protein</fullName>
    </submittedName>
</protein>
<proteinExistence type="predicted"/>
<comment type="caution">
    <text evidence="1">The sequence shown here is derived from an EMBL/GenBank/DDBJ whole genome shotgun (WGS) entry which is preliminary data.</text>
</comment>
<keyword evidence="2" id="KW-1185">Reference proteome</keyword>
<dbReference type="AlphaFoldDB" id="A0A9D4BWJ6"/>